<evidence type="ECO:0000313" key="2">
    <source>
        <dbReference type="EMBL" id="KAJ6430759.1"/>
    </source>
</evidence>
<feature type="signal peptide" evidence="1">
    <location>
        <begin position="1"/>
        <end position="29"/>
    </location>
</feature>
<dbReference type="EMBL" id="JAPFFJ010000003">
    <property type="protein sequence ID" value="KAJ6430759.1"/>
    <property type="molecule type" value="Genomic_DNA"/>
</dbReference>
<keyword evidence="1" id="KW-0732">Signal</keyword>
<sequence>MPRKRAQRWWHQMLGLVLVHQQLLPFAWSRRPSRPPSRQQRPSFSLPPFSCCLAKKDGLYNSSLK</sequence>
<reference evidence="2 3" key="1">
    <citation type="journal article" date="2023" name="Int. J. Mol. Sci.">
        <title>De Novo Assembly and Annotation of 11 Diverse Shrub Willow (Salix) Genomes Reveals Novel Gene Organization in Sex-Linked Regions.</title>
        <authorList>
            <person name="Hyden B."/>
            <person name="Feng K."/>
            <person name="Yates T.B."/>
            <person name="Jawdy S."/>
            <person name="Cereghino C."/>
            <person name="Smart L.B."/>
            <person name="Muchero W."/>
        </authorList>
    </citation>
    <scope>NUCLEOTIDE SEQUENCE [LARGE SCALE GENOMIC DNA]</scope>
    <source>
        <tissue evidence="2">Shoot tip</tissue>
    </source>
</reference>
<feature type="chain" id="PRO_5042280260" description="Secreted protein" evidence="1">
    <location>
        <begin position="30"/>
        <end position="65"/>
    </location>
</feature>
<dbReference type="Proteomes" id="UP001162972">
    <property type="component" value="Chromosome 10"/>
</dbReference>
<evidence type="ECO:0000256" key="1">
    <source>
        <dbReference type="SAM" id="SignalP"/>
    </source>
</evidence>
<accession>A0AAD6KY10</accession>
<evidence type="ECO:0008006" key="4">
    <source>
        <dbReference type="Google" id="ProtNLM"/>
    </source>
</evidence>
<name>A0AAD6KY10_9ROSI</name>
<proteinExistence type="predicted"/>
<organism evidence="2 3">
    <name type="scientific">Salix udensis</name>
    <dbReference type="NCBI Taxonomy" id="889485"/>
    <lineage>
        <taxon>Eukaryota</taxon>
        <taxon>Viridiplantae</taxon>
        <taxon>Streptophyta</taxon>
        <taxon>Embryophyta</taxon>
        <taxon>Tracheophyta</taxon>
        <taxon>Spermatophyta</taxon>
        <taxon>Magnoliopsida</taxon>
        <taxon>eudicotyledons</taxon>
        <taxon>Gunneridae</taxon>
        <taxon>Pentapetalae</taxon>
        <taxon>rosids</taxon>
        <taxon>fabids</taxon>
        <taxon>Malpighiales</taxon>
        <taxon>Salicaceae</taxon>
        <taxon>Saliceae</taxon>
        <taxon>Salix</taxon>
    </lineage>
</organism>
<evidence type="ECO:0000313" key="3">
    <source>
        <dbReference type="Proteomes" id="UP001162972"/>
    </source>
</evidence>
<protein>
    <recommendedName>
        <fullName evidence="4">Secreted protein</fullName>
    </recommendedName>
</protein>
<keyword evidence="3" id="KW-1185">Reference proteome</keyword>
<gene>
    <name evidence="2" type="ORF">OIU84_018301</name>
</gene>
<dbReference type="AlphaFoldDB" id="A0AAD6KY10"/>
<comment type="caution">
    <text evidence="2">The sequence shown here is derived from an EMBL/GenBank/DDBJ whole genome shotgun (WGS) entry which is preliminary data.</text>
</comment>